<feature type="domain" description="Phage capsid-like C-terminal" evidence="3">
    <location>
        <begin position="166"/>
        <end position="435"/>
    </location>
</feature>
<feature type="coiled-coil region" evidence="2">
    <location>
        <begin position="85"/>
        <end position="112"/>
    </location>
</feature>
<keyword evidence="2" id="KW-0175">Coiled coil</keyword>
<dbReference type="Gene3D" id="3.30.2400.10">
    <property type="entry name" value="Major capsid protein gp5"/>
    <property type="match status" value="1"/>
</dbReference>
<reference evidence="4 5" key="1">
    <citation type="submission" date="2020-07" db="EMBL/GenBank/DDBJ databases">
        <title>The complete genome of Paracoccus pantotrophus ACCC 10489.</title>
        <authorList>
            <person name="Si Y."/>
        </authorList>
    </citation>
    <scope>NUCLEOTIDE SEQUENCE [LARGE SCALE GENOMIC DNA]</scope>
    <source>
        <strain evidence="4 5">ACCC10489</strain>
    </source>
</reference>
<evidence type="ECO:0000259" key="3">
    <source>
        <dbReference type="Pfam" id="PF05065"/>
    </source>
</evidence>
<dbReference type="SUPFAM" id="SSF56563">
    <property type="entry name" value="Major capsid protein gp5"/>
    <property type="match status" value="1"/>
</dbReference>
<dbReference type="InterPro" id="IPR024455">
    <property type="entry name" value="Phage_capsid"/>
</dbReference>
<accession>A0A7H9BYL2</accession>
<dbReference type="NCBIfam" id="TIGR01554">
    <property type="entry name" value="major_cap_HK97"/>
    <property type="match status" value="1"/>
</dbReference>
<dbReference type="Pfam" id="PF05065">
    <property type="entry name" value="Phage_capsid"/>
    <property type="match status" value="1"/>
</dbReference>
<evidence type="ECO:0000256" key="1">
    <source>
        <dbReference type="ARBA" id="ARBA00004328"/>
    </source>
</evidence>
<comment type="subcellular location">
    <subcellularLocation>
        <location evidence="1">Virion</location>
    </subcellularLocation>
</comment>
<dbReference type="EMBL" id="CP058690">
    <property type="protein sequence ID" value="QLH15856.1"/>
    <property type="molecule type" value="Genomic_DNA"/>
</dbReference>
<sequence>MNKALMPQASLAALMAARPQAVIGAVRSEANPGNIEQLMREVRQELDRIGGDVKRTAEDALRQSRDSGDLTRELKNSADQLLTQQKILTDAQQKLTDRLEQLETRNTDLEQQLLQRGRGNRDQVQSFGERAARHDDMRAFAQAGCKGTVRIALDVEQAITSVRPGGGGLIWSDRETEIVGLPRRQMTIRNLLSQGRTGSNAIEYARQTVRTNNARPVTEGAQKPESDYVWAQESALVRTIAHFVHVSRQAMEDAQQLQTEIDTELRYGLMLAEEGQLLKGDGVGQNLEGLVTAATAFVPAFAVAGETMIDTLRLALLQASLAEYPADGIVLHPTNWAQIELTKDGEFRYIFANVMQLAGPQLWGHPVVQTQSMDLDEFLTGAFKAAATIYDRMDPEVIASSEDRDNFIKNMITVRAEERLALAIKRPAALITGEFNSTVVSSGAPVSSA</sequence>
<dbReference type="Gene3D" id="3.30.2320.10">
    <property type="entry name" value="hypothetical protein PF0899 domain"/>
    <property type="match status" value="1"/>
</dbReference>
<organism evidence="4 5">
    <name type="scientific">Paracoccus pantotrophus</name>
    <name type="common">Thiosphaera pantotropha</name>
    <dbReference type="NCBI Taxonomy" id="82367"/>
    <lineage>
        <taxon>Bacteria</taxon>
        <taxon>Pseudomonadati</taxon>
        <taxon>Pseudomonadota</taxon>
        <taxon>Alphaproteobacteria</taxon>
        <taxon>Rhodobacterales</taxon>
        <taxon>Paracoccaceae</taxon>
        <taxon>Paracoccus</taxon>
    </lineage>
</organism>
<name>A0A7H9BYL2_PARPN</name>
<dbReference type="AlphaFoldDB" id="A0A7H9BYL2"/>
<dbReference type="RefSeq" id="WP_179921753.1">
    <property type="nucleotide sequence ID" value="NZ_CP058690.1"/>
</dbReference>
<dbReference type="Proteomes" id="UP000509322">
    <property type="component" value="Chromosome 2"/>
</dbReference>
<proteinExistence type="predicted"/>
<protein>
    <submittedName>
        <fullName evidence="4">Phage major capsid protein</fullName>
    </submittedName>
</protein>
<evidence type="ECO:0000313" key="5">
    <source>
        <dbReference type="Proteomes" id="UP000509322"/>
    </source>
</evidence>
<evidence type="ECO:0000313" key="4">
    <source>
        <dbReference type="EMBL" id="QLH15856.1"/>
    </source>
</evidence>
<evidence type="ECO:0000256" key="2">
    <source>
        <dbReference type="SAM" id="Coils"/>
    </source>
</evidence>
<gene>
    <name evidence="4" type="ORF">HYQ43_17130</name>
</gene>
<dbReference type="InterPro" id="IPR054612">
    <property type="entry name" value="Phage_capsid-like_C"/>
</dbReference>